<dbReference type="VEuPathDB" id="VectorBase:HLOH_042768"/>
<dbReference type="PANTHER" id="PTHR21461:SF69">
    <property type="entry name" value="GLYCOSYLTRANSFERASE FAMILY 92 PROTEIN"/>
    <property type="match status" value="1"/>
</dbReference>
<dbReference type="Proteomes" id="UP000821853">
    <property type="component" value="Chromosome 5"/>
</dbReference>
<keyword evidence="6" id="KW-1133">Transmembrane helix</keyword>
<dbReference type="GO" id="GO:0005737">
    <property type="term" value="C:cytoplasm"/>
    <property type="evidence" value="ECO:0007669"/>
    <property type="project" value="TreeGrafter"/>
</dbReference>
<comment type="caution">
    <text evidence="9">The sequence shown here is derived from an EMBL/GenBank/DDBJ whole genome shotgun (WGS) entry which is preliminary data.</text>
</comment>
<keyword evidence="3 8" id="KW-0328">Glycosyltransferase</keyword>
<comment type="similarity">
    <text evidence="2 8">Belongs to the glycosyltransferase 92 family.</text>
</comment>
<keyword evidence="5" id="KW-0812">Transmembrane</keyword>
<dbReference type="EC" id="2.4.1.-" evidence="8"/>
<proteinExistence type="inferred from homology"/>
<evidence type="ECO:0000256" key="6">
    <source>
        <dbReference type="ARBA" id="ARBA00022989"/>
    </source>
</evidence>
<gene>
    <name evidence="9" type="ORF">HPB48_002305</name>
</gene>
<comment type="subcellular location">
    <subcellularLocation>
        <location evidence="1">Membrane</location>
        <topology evidence="1">Single-pass membrane protein</topology>
    </subcellularLocation>
</comment>
<evidence type="ECO:0000256" key="4">
    <source>
        <dbReference type="ARBA" id="ARBA00022679"/>
    </source>
</evidence>
<dbReference type="GO" id="GO:0016020">
    <property type="term" value="C:membrane"/>
    <property type="evidence" value="ECO:0007669"/>
    <property type="project" value="UniProtKB-SubCell"/>
</dbReference>
<organism evidence="9 10">
    <name type="scientific">Haemaphysalis longicornis</name>
    <name type="common">Bush tick</name>
    <dbReference type="NCBI Taxonomy" id="44386"/>
    <lineage>
        <taxon>Eukaryota</taxon>
        <taxon>Metazoa</taxon>
        <taxon>Ecdysozoa</taxon>
        <taxon>Arthropoda</taxon>
        <taxon>Chelicerata</taxon>
        <taxon>Arachnida</taxon>
        <taxon>Acari</taxon>
        <taxon>Parasitiformes</taxon>
        <taxon>Ixodida</taxon>
        <taxon>Ixodoidea</taxon>
        <taxon>Ixodidae</taxon>
        <taxon>Haemaphysalinae</taxon>
        <taxon>Haemaphysalis</taxon>
    </lineage>
</organism>
<dbReference type="AlphaFoldDB" id="A0A9J6GNW7"/>
<evidence type="ECO:0000256" key="7">
    <source>
        <dbReference type="ARBA" id="ARBA00023136"/>
    </source>
</evidence>
<dbReference type="InterPro" id="IPR008166">
    <property type="entry name" value="Glyco_transf_92"/>
</dbReference>
<accession>A0A9J6GNW7</accession>
<evidence type="ECO:0000313" key="9">
    <source>
        <dbReference type="EMBL" id="KAH9375836.1"/>
    </source>
</evidence>
<evidence type="ECO:0000256" key="3">
    <source>
        <dbReference type="ARBA" id="ARBA00022676"/>
    </source>
</evidence>
<reference evidence="9 10" key="1">
    <citation type="journal article" date="2020" name="Cell">
        <title>Large-Scale Comparative Analyses of Tick Genomes Elucidate Their Genetic Diversity and Vector Capacities.</title>
        <authorList>
            <consortium name="Tick Genome and Microbiome Consortium (TIGMIC)"/>
            <person name="Jia N."/>
            <person name="Wang J."/>
            <person name="Shi W."/>
            <person name="Du L."/>
            <person name="Sun Y."/>
            <person name="Zhan W."/>
            <person name="Jiang J.F."/>
            <person name="Wang Q."/>
            <person name="Zhang B."/>
            <person name="Ji P."/>
            <person name="Bell-Sakyi L."/>
            <person name="Cui X.M."/>
            <person name="Yuan T.T."/>
            <person name="Jiang B.G."/>
            <person name="Yang W.F."/>
            <person name="Lam T.T."/>
            <person name="Chang Q.C."/>
            <person name="Ding S.J."/>
            <person name="Wang X.J."/>
            <person name="Zhu J.G."/>
            <person name="Ruan X.D."/>
            <person name="Zhao L."/>
            <person name="Wei J.T."/>
            <person name="Ye R.Z."/>
            <person name="Que T.C."/>
            <person name="Du C.H."/>
            <person name="Zhou Y.H."/>
            <person name="Cheng J.X."/>
            <person name="Dai P.F."/>
            <person name="Guo W.B."/>
            <person name="Han X.H."/>
            <person name="Huang E.J."/>
            <person name="Li L.F."/>
            <person name="Wei W."/>
            <person name="Gao Y.C."/>
            <person name="Liu J.Z."/>
            <person name="Shao H.Z."/>
            <person name="Wang X."/>
            <person name="Wang C.C."/>
            <person name="Yang T.C."/>
            <person name="Huo Q.B."/>
            <person name="Li W."/>
            <person name="Chen H.Y."/>
            <person name="Chen S.E."/>
            <person name="Zhou L.G."/>
            <person name="Ni X.B."/>
            <person name="Tian J.H."/>
            <person name="Sheng Y."/>
            <person name="Liu T."/>
            <person name="Pan Y.S."/>
            <person name="Xia L.Y."/>
            <person name="Li J."/>
            <person name="Zhao F."/>
            <person name="Cao W.C."/>
        </authorList>
    </citation>
    <scope>NUCLEOTIDE SEQUENCE [LARGE SCALE GENOMIC DNA]</scope>
    <source>
        <strain evidence="9">HaeL-2018</strain>
    </source>
</reference>
<dbReference type="OMA" id="EAKFWIN"/>
<dbReference type="OrthoDB" id="6418940at2759"/>
<evidence type="ECO:0000256" key="8">
    <source>
        <dbReference type="RuleBase" id="RU366017"/>
    </source>
</evidence>
<evidence type="ECO:0000256" key="1">
    <source>
        <dbReference type="ARBA" id="ARBA00004167"/>
    </source>
</evidence>
<sequence>MKRWVKQDANEKLFVNIRKVGDNNEAKFWINVTQVPRRSDVKCCSVCVKPVYGDQMTLHKVAEFIAHYRVVGARTFFLYDLAMSAELKALLAVFQSAGIDVTVVHSKLPVNSTLTFMYGQMEVLEDCIYRSTAKSEWFLYVDYDELIMPLRLPTLPGILNITGTRMGSARVGSIIFQSRSYCQEYGANISSIAKGEAPLATRLYSLFKSTGIWGKYIARARSISKPGIHKIAKLCCGARQIMVSTREAVSNHYRRCCHLGFMKHLLPFDVWKTDDLREEKAVARFTKLAENDLAMTIVRSIIK</sequence>
<dbReference type="EMBL" id="JABSTR010000007">
    <property type="protein sequence ID" value="KAH9375836.1"/>
    <property type="molecule type" value="Genomic_DNA"/>
</dbReference>
<evidence type="ECO:0000256" key="5">
    <source>
        <dbReference type="ARBA" id="ARBA00022692"/>
    </source>
</evidence>
<evidence type="ECO:0000256" key="2">
    <source>
        <dbReference type="ARBA" id="ARBA00007647"/>
    </source>
</evidence>
<protein>
    <recommendedName>
        <fullName evidence="8">Glycosyltransferase family 92 protein</fullName>
        <ecNumber evidence="8">2.4.1.-</ecNumber>
    </recommendedName>
</protein>
<name>A0A9J6GNW7_HAELO</name>
<dbReference type="PANTHER" id="PTHR21461">
    <property type="entry name" value="GLYCOSYLTRANSFERASE FAMILY 92 PROTEIN"/>
    <property type="match status" value="1"/>
</dbReference>
<evidence type="ECO:0000313" key="10">
    <source>
        <dbReference type="Proteomes" id="UP000821853"/>
    </source>
</evidence>
<keyword evidence="10" id="KW-1185">Reference proteome</keyword>
<dbReference type="Pfam" id="PF01697">
    <property type="entry name" value="Glyco_transf_92"/>
    <property type="match status" value="1"/>
</dbReference>
<dbReference type="GO" id="GO:0016757">
    <property type="term" value="F:glycosyltransferase activity"/>
    <property type="evidence" value="ECO:0007669"/>
    <property type="project" value="UniProtKB-UniRule"/>
</dbReference>
<keyword evidence="4 8" id="KW-0808">Transferase</keyword>
<keyword evidence="7" id="KW-0472">Membrane</keyword>